<dbReference type="GO" id="GO:0016012">
    <property type="term" value="C:sarcoglycan complex"/>
    <property type="evidence" value="ECO:0007669"/>
    <property type="project" value="InterPro"/>
</dbReference>
<dbReference type="Bgee" id="ENSPREG00000010057">
    <property type="expression patterns" value="Expressed in head and 1 other cell type or tissue"/>
</dbReference>
<dbReference type="InterPro" id="IPR015919">
    <property type="entry name" value="Cadherin-like_sf"/>
</dbReference>
<dbReference type="AlphaFoldDB" id="A0A3P9NZK8"/>
<evidence type="ECO:0000256" key="2">
    <source>
        <dbReference type="ARBA" id="ARBA00023136"/>
    </source>
</evidence>
<dbReference type="GeneTree" id="ENSGT00390000005672"/>
<dbReference type="Ensembl" id="ENSPRET00000015057.1">
    <property type="protein sequence ID" value="ENSPREP00000014903.1"/>
    <property type="gene ID" value="ENSPREG00000010057.1"/>
</dbReference>
<dbReference type="PANTHER" id="PTHR10132:SF16">
    <property type="entry name" value="ALPHA-SARCOGLYCAN"/>
    <property type="match status" value="1"/>
</dbReference>
<evidence type="ECO:0000256" key="1">
    <source>
        <dbReference type="ARBA" id="ARBA00004370"/>
    </source>
</evidence>
<dbReference type="Proteomes" id="UP000242638">
    <property type="component" value="Unassembled WGS sequence"/>
</dbReference>
<dbReference type="SUPFAM" id="SSF49313">
    <property type="entry name" value="Cadherin-like"/>
    <property type="match status" value="1"/>
</dbReference>
<reference evidence="6" key="1">
    <citation type="submission" date="2013-11" db="EMBL/GenBank/DDBJ databases">
        <title>The genomic landscape of the Guanapo guppy.</title>
        <authorList>
            <person name="Kuenstner A."/>
            <person name="Dreyer C."/>
        </authorList>
    </citation>
    <scope>NUCLEOTIDE SEQUENCE</scope>
    <source>
        <strain evidence="6">Guanapo</strain>
    </source>
</reference>
<sequence>MAGFRSWLFISAGKFNSETLFTYEVMRENFQSDFDSYSQKLYTGVIHNDPMIFKCNQQGYPDLPEWLRFIQRRPSENGFLYGTPTTPGKTFIEIYAINKNSYDTARDLLVIKAVPEKMLPYQAEFFIELREVEKVLPSSVQSEIKQDLQKLWNNEALEIVNITNALDRGGRVPLPLAGHYEGVYVKVGSKKYFSRCLQKVVTPEYQRQCAAGDKVKVPGECHFCKIPSNCITWCGCLFPSVKTRALSSLDIFGLLIMKDILLQEDADAAMPLAKLLIGEFKLKIIFFNQMYVGLVFTVACQKQKLLHCNTKRLCRFLSKASLSESIKHGLKCKTYFLNA</sequence>
<comment type="subcellular location">
    <subcellularLocation>
        <location evidence="1">Membrane</location>
    </subcellularLocation>
</comment>
<feature type="domain" description="Sarcoglycan alpha/epsilon second" evidence="4">
    <location>
        <begin position="119"/>
        <end position="201"/>
    </location>
</feature>
<feature type="domain" description="Sarcoglycan alpha/epsilon N-terminal" evidence="3">
    <location>
        <begin position="16"/>
        <end position="110"/>
    </location>
</feature>
<evidence type="ECO:0000259" key="3">
    <source>
        <dbReference type="Pfam" id="PF05510"/>
    </source>
</evidence>
<reference evidence="5" key="2">
    <citation type="submission" date="2025-08" db="UniProtKB">
        <authorList>
            <consortium name="Ensembl"/>
        </authorList>
    </citation>
    <scope>IDENTIFICATION</scope>
    <source>
        <strain evidence="5">Guanapo</strain>
    </source>
</reference>
<accession>A0A3P9NZK8</accession>
<dbReference type="Pfam" id="PF20989">
    <property type="entry name" value="Sarcoglycan_2_C"/>
    <property type="match status" value="1"/>
</dbReference>
<proteinExistence type="predicted"/>
<dbReference type="InterPro" id="IPR048347">
    <property type="entry name" value="Sarcoglycan_C"/>
</dbReference>
<name>A0A3P9NZK8_POERE</name>
<keyword evidence="6" id="KW-1185">Reference proteome</keyword>
<dbReference type="PANTHER" id="PTHR10132">
    <property type="entry name" value="ALPHA-/EPSILON-SARCOGLYCAN FAMILY MEMBER"/>
    <property type="match status" value="1"/>
</dbReference>
<organism evidence="5 6">
    <name type="scientific">Poecilia reticulata</name>
    <name type="common">Guppy</name>
    <name type="synonym">Acanthophacelus reticulatus</name>
    <dbReference type="NCBI Taxonomy" id="8081"/>
    <lineage>
        <taxon>Eukaryota</taxon>
        <taxon>Metazoa</taxon>
        <taxon>Chordata</taxon>
        <taxon>Craniata</taxon>
        <taxon>Vertebrata</taxon>
        <taxon>Euteleostomi</taxon>
        <taxon>Actinopterygii</taxon>
        <taxon>Neopterygii</taxon>
        <taxon>Teleostei</taxon>
        <taxon>Neoteleostei</taxon>
        <taxon>Acanthomorphata</taxon>
        <taxon>Ovalentaria</taxon>
        <taxon>Atherinomorphae</taxon>
        <taxon>Cyprinodontiformes</taxon>
        <taxon>Poeciliidae</taxon>
        <taxon>Poeciliinae</taxon>
        <taxon>Poecilia</taxon>
    </lineage>
</organism>
<dbReference type="InterPro" id="IPR008908">
    <property type="entry name" value="Sarcoglycan_alpha/epsilon"/>
</dbReference>
<evidence type="ECO:0000313" key="6">
    <source>
        <dbReference type="Proteomes" id="UP000242638"/>
    </source>
</evidence>
<dbReference type="InterPro" id="IPR048346">
    <property type="entry name" value="Sarcoglycan_N"/>
</dbReference>
<dbReference type="GO" id="GO:0005509">
    <property type="term" value="F:calcium ion binding"/>
    <property type="evidence" value="ECO:0007669"/>
    <property type="project" value="InterPro"/>
</dbReference>
<protein>
    <submittedName>
        <fullName evidence="5">Sarcoglycan, alpha</fullName>
    </submittedName>
</protein>
<dbReference type="Pfam" id="PF05510">
    <property type="entry name" value="Sarcoglycan_2"/>
    <property type="match status" value="1"/>
</dbReference>
<evidence type="ECO:0000259" key="4">
    <source>
        <dbReference type="Pfam" id="PF20989"/>
    </source>
</evidence>
<evidence type="ECO:0000313" key="5">
    <source>
        <dbReference type="Ensembl" id="ENSPREP00000014903.1"/>
    </source>
</evidence>
<keyword evidence="2" id="KW-0472">Membrane</keyword>
<reference evidence="5" key="3">
    <citation type="submission" date="2025-09" db="UniProtKB">
        <authorList>
            <consortium name="Ensembl"/>
        </authorList>
    </citation>
    <scope>IDENTIFICATION</scope>
    <source>
        <strain evidence="5">Guanapo</strain>
    </source>
</reference>